<proteinExistence type="inferred from homology"/>
<dbReference type="EC" id="1.5.1.2" evidence="9 10"/>
<dbReference type="AlphaFoldDB" id="A0A544QXK5"/>
<evidence type="ECO:0000256" key="4">
    <source>
        <dbReference type="ARBA" id="ARBA00022605"/>
    </source>
</evidence>
<dbReference type="Gene3D" id="1.10.3730.10">
    <property type="entry name" value="ProC C-terminal domain-like"/>
    <property type="match status" value="1"/>
</dbReference>
<dbReference type="InterPro" id="IPR028939">
    <property type="entry name" value="P5C_Rdtase_cat_N"/>
</dbReference>
<evidence type="ECO:0000313" key="15">
    <source>
        <dbReference type="EMBL" id="TQQ85472.1"/>
    </source>
</evidence>
<reference evidence="15 16" key="1">
    <citation type="submission" date="2019-02" db="EMBL/GenBank/DDBJ databases">
        <title>Peptostreptococcaceae bacterium ZHW00191 nov., a new bacterium isolated from the human gut.</title>
        <authorList>
            <person name="Zhou H.-W."/>
            <person name="Chen X.-J."/>
        </authorList>
    </citation>
    <scope>NUCLEOTIDE SEQUENCE [LARGE SCALE GENOMIC DNA]</scope>
    <source>
        <strain evidence="15 16">ZHW00191</strain>
    </source>
</reference>
<evidence type="ECO:0000259" key="13">
    <source>
        <dbReference type="Pfam" id="PF03807"/>
    </source>
</evidence>
<evidence type="ECO:0000256" key="2">
    <source>
        <dbReference type="ARBA" id="ARBA00005525"/>
    </source>
</evidence>
<dbReference type="PANTHER" id="PTHR11645">
    <property type="entry name" value="PYRROLINE-5-CARBOXYLATE REDUCTASE"/>
    <property type="match status" value="1"/>
</dbReference>
<evidence type="ECO:0000259" key="14">
    <source>
        <dbReference type="Pfam" id="PF14748"/>
    </source>
</evidence>
<evidence type="ECO:0000256" key="9">
    <source>
        <dbReference type="HAMAP-Rule" id="MF_01925"/>
    </source>
</evidence>
<organism evidence="15 16">
    <name type="scientific">Peptacetobacter hominis</name>
    <dbReference type="NCBI Taxonomy" id="2743610"/>
    <lineage>
        <taxon>Bacteria</taxon>
        <taxon>Bacillati</taxon>
        <taxon>Bacillota</taxon>
        <taxon>Clostridia</taxon>
        <taxon>Peptostreptococcales</taxon>
        <taxon>Peptostreptococcaceae</taxon>
        <taxon>Peptacetobacter</taxon>
    </lineage>
</organism>
<evidence type="ECO:0000256" key="11">
    <source>
        <dbReference type="PIRSR" id="PIRSR000193-1"/>
    </source>
</evidence>
<evidence type="ECO:0000256" key="3">
    <source>
        <dbReference type="ARBA" id="ARBA00022490"/>
    </source>
</evidence>
<evidence type="ECO:0000256" key="1">
    <source>
        <dbReference type="ARBA" id="ARBA00004496"/>
    </source>
</evidence>
<feature type="binding site" evidence="11">
    <location>
        <begin position="69"/>
        <end position="72"/>
    </location>
    <ligand>
        <name>NADP(+)</name>
        <dbReference type="ChEBI" id="CHEBI:58349"/>
    </ligand>
</feature>
<keyword evidence="7 9" id="KW-0560">Oxidoreductase</keyword>
<comment type="catalytic activity">
    <reaction evidence="9 12">
        <text>L-proline + NADP(+) = (S)-1-pyrroline-5-carboxylate + NADPH + 2 H(+)</text>
        <dbReference type="Rhea" id="RHEA:14109"/>
        <dbReference type="ChEBI" id="CHEBI:15378"/>
        <dbReference type="ChEBI" id="CHEBI:17388"/>
        <dbReference type="ChEBI" id="CHEBI:57783"/>
        <dbReference type="ChEBI" id="CHEBI:58349"/>
        <dbReference type="ChEBI" id="CHEBI:60039"/>
        <dbReference type="EC" id="1.5.1.2"/>
    </reaction>
</comment>
<dbReference type="PANTHER" id="PTHR11645:SF0">
    <property type="entry name" value="PYRROLINE-5-CARBOXYLATE REDUCTASE 3"/>
    <property type="match status" value="1"/>
</dbReference>
<evidence type="ECO:0000256" key="5">
    <source>
        <dbReference type="ARBA" id="ARBA00022650"/>
    </source>
</evidence>
<keyword evidence="6 9" id="KW-0521">NADP</keyword>
<dbReference type="GO" id="GO:0055129">
    <property type="term" value="P:L-proline biosynthetic process"/>
    <property type="evidence" value="ECO:0007669"/>
    <property type="project" value="UniProtKB-UniRule"/>
</dbReference>
<keyword evidence="16" id="KW-1185">Reference proteome</keyword>
<comment type="catalytic activity">
    <reaction evidence="9">
        <text>L-proline + NAD(+) = (S)-1-pyrroline-5-carboxylate + NADH + 2 H(+)</text>
        <dbReference type="Rhea" id="RHEA:14105"/>
        <dbReference type="ChEBI" id="CHEBI:15378"/>
        <dbReference type="ChEBI" id="CHEBI:17388"/>
        <dbReference type="ChEBI" id="CHEBI:57540"/>
        <dbReference type="ChEBI" id="CHEBI:57945"/>
        <dbReference type="ChEBI" id="CHEBI:60039"/>
        <dbReference type="EC" id="1.5.1.2"/>
    </reaction>
</comment>
<keyword evidence="4 9" id="KW-0028">Amino-acid biosynthesis</keyword>
<dbReference type="RefSeq" id="WP_142535176.1">
    <property type="nucleotide sequence ID" value="NZ_SGJB01000002.1"/>
</dbReference>
<dbReference type="UniPathway" id="UPA00098">
    <property type="reaction ID" value="UER00361"/>
</dbReference>
<dbReference type="OrthoDB" id="9805754at2"/>
<dbReference type="InterPro" id="IPR036291">
    <property type="entry name" value="NAD(P)-bd_dom_sf"/>
</dbReference>
<evidence type="ECO:0000256" key="7">
    <source>
        <dbReference type="ARBA" id="ARBA00023002"/>
    </source>
</evidence>
<evidence type="ECO:0000313" key="16">
    <source>
        <dbReference type="Proteomes" id="UP000317863"/>
    </source>
</evidence>
<sequence>MKTLGFIGGGNMGSAMLGGIIKAGLLKSEDITVADLSQAALDKVKEAHGVNVTTDSADVIKNCDAFIIALKPHIVAPALKPLAELVREDQLIISIAAGKQICQLEEIFGSDKKIVRIMPNTPALVGEGMAGICSNKNVSAEELDEVKKIFESFGEAEIVTEKLIDAVTGVSGSGPAYVFMFIEAMADAAVLEGMPRPQAYKFAAQTVLGSAKMVMETGMHPGALKDMVCSPAGTTIEAVKVLEEKGLRAAVIEAIHECTKKSIELSK</sequence>
<name>A0A544QXK5_9FIRM</name>
<dbReference type="InterPro" id="IPR053790">
    <property type="entry name" value="P5CR-like_CS"/>
</dbReference>
<comment type="subcellular location">
    <subcellularLocation>
        <location evidence="1 9">Cytoplasm</location>
    </subcellularLocation>
</comment>
<feature type="domain" description="Pyrroline-5-carboxylate reductase catalytic N-terminal" evidence="13">
    <location>
        <begin position="4"/>
        <end position="98"/>
    </location>
</feature>
<dbReference type="EMBL" id="SGJB01000002">
    <property type="protein sequence ID" value="TQQ85472.1"/>
    <property type="molecule type" value="Genomic_DNA"/>
</dbReference>
<dbReference type="SUPFAM" id="SSF51735">
    <property type="entry name" value="NAD(P)-binding Rossmann-fold domains"/>
    <property type="match status" value="1"/>
</dbReference>
<dbReference type="Pfam" id="PF03807">
    <property type="entry name" value="F420_oxidored"/>
    <property type="match status" value="1"/>
</dbReference>
<gene>
    <name evidence="9 15" type="primary">proC</name>
    <name evidence="15" type="ORF">EXD82_01625</name>
</gene>
<feature type="domain" description="Pyrroline-5-carboxylate reductase dimerisation" evidence="14">
    <location>
        <begin position="161"/>
        <end position="265"/>
    </location>
</feature>
<evidence type="ECO:0000256" key="12">
    <source>
        <dbReference type="RuleBase" id="RU003903"/>
    </source>
</evidence>
<comment type="pathway">
    <text evidence="9 12">Amino-acid biosynthesis; L-proline biosynthesis; L-proline from L-glutamate 5-semialdehyde: step 1/1.</text>
</comment>
<dbReference type="FunFam" id="3.40.50.720:FF:000190">
    <property type="entry name" value="Pyrroline-5-carboxylate reductase"/>
    <property type="match status" value="1"/>
</dbReference>
<dbReference type="PROSITE" id="PS00521">
    <property type="entry name" value="P5CR"/>
    <property type="match status" value="1"/>
</dbReference>
<dbReference type="Proteomes" id="UP000317863">
    <property type="component" value="Unassembled WGS sequence"/>
</dbReference>
<protein>
    <recommendedName>
        <fullName evidence="9 10">Pyrroline-5-carboxylate reductase</fullName>
        <shortName evidence="9">P5C reductase</shortName>
        <shortName evidence="9">P5CR</shortName>
        <ecNumber evidence="9 10">1.5.1.2</ecNumber>
    </recommendedName>
    <alternativeName>
        <fullName evidence="9">PCA reductase</fullName>
    </alternativeName>
</protein>
<dbReference type="Pfam" id="PF14748">
    <property type="entry name" value="P5CR_dimer"/>
    <property type="match status" value="1"/>
</dbReference>
<dbReference type="InterPro" id="IPR029036">
    <property type="entry name" value="P5CR_dimer"/>
</dbReference>
<comment type="caution">
    <text evidence="15">The sequence shown here is derived from an EMBL/GenBank/DDBJ whole genome shotgun (WGS) entry which is preliminary data.</text>
</comment>
<evidence type="ECO:0000256" key="6">
    <source>
        <dbReference type="ARBA" id="ARBA00022857"/>
    </source>
</evidence>
<dbReference type="NCBIfam" id="TIGR00112">
    <property type="entry name" value="proC"/>
    <property type="match status" value="1"/>
</dbReference>
<dbReference type="Gene3D" id="3.40.50.720">
    <property type="entry name" value="NAD(P)-binding Rossmann-like Domain"/>
    <property type="match status" value="1"/>
</dbReference>
<feature type="binding site" evidence="11">
    <location>
        <begin position="7"/>
        <end position="12"/>
    </location>
    <ligand>
        <name>NADP(+)</name>
        <dbReference type="ChEBI" id="CHEBI:58349"/>
    </ligand>
</feature>
<dbReference type="InterPro" id="IPR008927">
    <property type="entry name" value="6-PGluconate_DH-like_C_sf"/>
</dbReference>
<dbReference type="InterPro" id="IPR000304">
    <property type="entry name" value="Pyrroline-COOH_reductase"/>
</dbReference>
<dbReference type="FunFam" id="1.10.3730.10:FF:000001">
    <property type="entry name" value="Pyrroline-5-carboxylate reductase"/>
    <property type="match status" value="1"/>
</dbReference>
<comment type="function">
    <text evidence="8 9">Catalyzes the reduction of 1-pyrroline-5-carboxylate (PCA) to L-proline.</text>
</comment>
<keyword evidence="5 9" id="KW-0641">Proline biosynthesis</keyword>
<keyword evidence="3 9" id="KW-0963">Cytoplasm</keyword>
<accession>A0A544QXK5</accession>
<dbReference type="GO" id="GO:0005737">
    <property type="term" value="C:cytoplasm"/>
    <property type="evidence" value="ECO:0007669"/>
    <property type="project" value="UniProtKB-SubCell"/>
</dbReference>
<dbReference type="GO" id="GO:0004735">
    <property type="term" value="F:pyrroline-5-carboxylate reductase activity"/>
    <property type="evidence" value="ECO:0007669"/>
    <property type="project" value="UniProtKB-UniRule"/>
</dbReference>
<comment type="similarity">
    <text evidence="2 9 12">Belongs to the pyrroline-5-carboxylate reductase family.</text>
</comment>
<dbReference type="SUPFAM" id="SSF48179">
    <property type="entry name" value="6-phosphogluconate dehydrogenase C-terminal domain-like"/>
    <property type="match status" value="1"/>
</dbReference>
<dbReference type="HAMAP" id="MF_01925">
    <property type="entry name" value="P5C_reductase"/>
    <property type="match status" value="1"/>
</dbReference>
<evidence type="ECO:0000256" key="8">
    <source>
        <dbReference type="ARBA" id="ARBA00058118"/>
    </source>
</evidence>
<dbReference type="PIRSF" id="PIRSF000193">
    <property type="entry name" value="Pyrrol-5-carb_rd"/>
    <property type="match status" value="1"/>
</dbReference>
<evidence type="ECO:0000256" key="10">
    <source>
        <dbReference type="NCBIfam" id="TIGR00112"/>
    </source>
</evidence>